<name>A0A510V0P6_9CELL</name>
<feature type="transmembrane region" description="Helical" evidence="1">
    <location>
        <begin position="100"/>
        <end position="120"/>
    </location>
</feature>
<proteinExistence type="predicted"/>
<evidence type="ECO:0000256" key="1">
    <source>
        <dbReference type="SAM" id="Phobius"/>
    </source>
</evidence>
<protein>
    <recommendedName>
        <fullName evidence="4">DUF998 domain-containing protein</fullName>
    </recommendedName>
</protein>
<accession>A0A510V0P6</accession>
<gene>
    <name evidence="2" type="ORF">CXY01_10040</name>
</gene>
<keyword evidence="1" id="KW-1133">Transmembrane helix</keyword>
<keyword evidence="1" id="KW-0472">Membrane</keyword>
<feature type="transmembrane region" description="Helical" evidence="1">
    <location>
        <begin position="190"/>
        <end position="207"/>
    </location>
</feature>
<feature type="transmembrane region" description="Helical" evidence="1">
    <location>
        <begin position="126"/>
        <end position="149"/>
    </location>
</feature>
<dbReference type="RefSeq" id="WP_186813294.1">
    <property type="nucleotide sequence ID" value="NZ_BJUB01000002.1"/>
</dbReference>
<dbReference type="AlphaFoldDB" id="A0A510V0P6"/>
<evidence type="ECO:0000313" key="2">
    <source>
        <dbReference type="EMBL" id="GEK20484.1"/>
    </source>
</evidence>
<keyword evidence="3" id="KW-1185">Reference proteome</keyword>
<keyword evidence="1" id="KW-0812">Transmembrane</keyword>
<dbReference type="Proteomes" id="UP000321118">
    <property type="component" value="Unassembled WGS sequence"/>
</dbReference>
<dbReference type="EMBL" id="BJUB01000002">
    <property type="protein sequence ID" value="GEK20484.1"/>
    <property type="molecule type" value="Genomic_DNA"/>
</dbReference>
<evidence type="ECO:0008006" key="4">
    <source>
        <dbReference type="Google" id="ProtNLM"/>
    </source>
</evidence>
<feature type="transmembrane region" description="Helical" evidence="1">
    <location>
        <begin position="69"/>
        <end position="88"/>
    </location>
</feature>
<sequence length="213" mass="21967">MAGRRAVIVGAVAWIVQPLYLVAELVAARGSTAPYSLLDQTISDLGATQCTTIAYPYGDVAVCSPWHPLVNASFVVFGVLLALGAVLLRGSLPRPRLATASTVAWVVAGLSSVATGLVPVDQDLELHALVALPSLVALPLALLLLAASLHPAVPRLGAATAVVGLASLAGSVAFLLTATSPDLGGLWERLAFWPSYLWVPVVAVALLRRRGPA</sequence>
<feature type="transmembrane region" description="Helical" evidence="1">
    <location>
        <begin position="156"/>
        <end position="178"/>
    </location>
</feature>
<reference evidence="2 3" key="1">
    <citation type="submission" date="2019-07" db="EMBL/GenBank/DDBJ databases">
        <title>Whole genome shotgun sequence of Cellulomonas xylanilytica NBRC 101102.</title>
        <authorList>
            <person name="Hosoyama A."/>
            <person name="Uohara A."/>
            <person name="Ohji S."/>
            <person name="Ichikawa N."/>
        </authorList>
    </citation>
    <scope>NUCLEOTIDE SEQUENCE [LARGE SCALE GENOMIC DNA]</scope>
    <source>
        <strain evidence="2 3">NBRC 101102</strain>
    </source>
</reference>
<evidence type="ECO:0000313" key="3">
    <source>
        <dbReference type="Proteomes" id="UP000321118"/>
    </source>
</evidence>
<dbReference type="InterPro" id="IPR009339">
    <property type="entry name" value="DUF998"/>
</dbReference>
<comment type="caution">
    <text evidence="2">The sequence shown here is derived from an EMBL/GenBank/DDBJ whole genome shotgun (WGS) entry which is preliminary data.</text>
</comment>
<dbReference type="Pfam" id="PF06197">
    <property type="entry name" value="DUF998"/>
    <property type="match status" value="1"/>
</dbReference>
<organism evidence="2 3">
    <name type="scientific">Cellulomonas xylanilytica</name>
    <dbReference type="NCBI Taxonomy" id="233583"/>
    <lineage>
        <taxon>Bacteria</taxon>
        <taxon>Bacillati</taxon>
        <taxon>Actinomycetota</taxon>
        <taxon>Actinomycetes</taxon>
        <taxon>Micrococcales</taxon>
        <taxon>Cellulomonadaceae</taxon>
        <taxon>Cellulomonas</taxon>
    </lineage>
</organism>